<name>A0A699XUT3_TANCI</name>
<comment type="caution">
    <text evidence="1">The sequence shown here is derived from an EMBL/GenBank/DDBJ whole genome shotgun (WGS) entry which is preliminary data.</text>
</comment>
<proteinExistence type="predicted"/>
<organism evidence="1">
    <name type="scientific">Tanacetum cinerariifolium</name>
    <name type="common">Dalmatian daisy</name>
    <name type="synonym">Chrysanthemum cinerariifolium</name>
    <dbReference type="NCBI Taxonomy" id="118510"/>
    <lineage>
        <taxon>Eukaryota</taxon>
        <taxon>Viridiplantae</taxon>
        <taxon>Streptophyta</taxon>
        <taxon>Embryophyta</taxon>
        <taxon>Tracheophyta</taxon>
        <taxon>Spermatophyta</taxon>
        <taxon>Magnoliopsida</taxon>
        <taxon>eudicotyledons</taxon>
        <taxon>Gunneridae</taxon>
        <taxon>Pentapetalae</taxon>
        <taxon>asterids</taxon>
        <taxon>campanulids</taxon>
        <taxon>Asterales</taxon>
        <taxon>Asteraceae</taxon>
        <taxon>Asteroideae</taxon>
        <taxon>Anthemideae</taxon>
        <taxon>Anthemidinae</taxon>
        <taxon>Tanacetum</taxon>
    </lineage>
</organism>
<gene>
    <name evidence="1" type="ORF">Tci_932680</name>
</gene>
<protein>
    <submittedName>
        <fullName evidence="1">Uncharacterized protein</fullName>
    </submittedName>
</protein>
<reference evidence="1" key="1">
    <citation type="journal article" date="2019" name="Sci. Rep.">
        <title>Draft genome of Tanacetum cinerariifolium, the natural source of mosquito coil.</title>
        <authorList>
            <person name="Yamashiro T."/>
            <person name="Shiraishi A."/>
            <person name="Satake H."/>
            <person name="Nakayama K."/>
        </authorList>
    </citation>
    <scope>NUCLEOTIDE SEQUENCE</scope>
</reference>
<evidence type="ECO:0000313" key="1">
    <source>
        <dbReference type="EMBL" id="GFD60711.1"/>
    </source>
</evidence>
<sequence>GVSGLAGRRDGDTLDQVGHGHLDVQLDEIGKGVELNVAIKSQQAISEE</sequence>
<dbReference type="AlphaFoldDB" id="A0A699XUT3"/>
<accession>A0A699XUT3</accession>
<dbReference type="EMBL" id="BKCJ011881454">
    <property type="protein sequence ID" value="GFD60711.1"/>
    <property type="molecule type" value="Genomic_DNA"/>
</dbReference>
<feature type="non-terminal residue" evidence="1">
    <location>
        <position position="1"/>
    </location>
</feature>